<keyword evidence="2" id="KW-1185">Reference proteome</keyword>
<accession>A0A1G5JRJ4</accession>
<organism evidence="1 2">
    <name type="scientific">Desulfoluna spongiiphila</name>
    <dbReference type="NCBI Taxonomy" id="419481"/>
    <lineage>
        <taxon>Bacteria</taxon>
        <taxon>Pseudomonadati</taxon>
        <taxon>Thermodesulfobacteriota</taxon>
        <taxon>Desulfobacteria</taxon>
        <taxon>Desulfobacterales</taxon>
        <taxon>Desulfolunaceae</taxon>
        <taxon>Desulfoluna</taxon>
    </lineage>
</organism>
<dbReference type="RefSeq" id="WP_217640420.1">
    <property type="nucleotide sequence ID" value="NZ_FMUX01000043.1"/>
</dbReference>
<dbReference type="InterPro" id="IPR025737">
    <property type="entry name" value="FApF"/>
</dbReference>
<reference evidence="1 2" key="1">
    <citation type="submission" date="2016-10" db="EMBL/GenBank/DDBJ databases">
        <authorList>
            <person name="de Groot N.N."/>
        </authorList>
    </citation>
    <scope>NUCLEOTIDE SEQUENCE [LARGE SCALE GENOMIC DNA]</scope>
    <source>
        <strain evidence="1 2">AA1</strain>
    </source>
</reference>
<gene>
    <name evidence="1" type="ORF">SAMN05216233_1435</name>
</gene>
<dbReference type="Pfam" id="PF13557">
    <property type="entry name" value="Phenol_MetA_deg"/>
    <property type="match status" value="1"/>
</dbReference>
<dbReference type="STRING" id="419481.SAMN05216233_1435"/>
<proteinExistence type="predicted"/>
<protein>
    <submittedName>
        <fullName evidence="1">Uncharacterized conserved protein</fullName>
    </submittedName>
</protein>
<evidence type="ECO:0000313" key="1">
    <source>
        <dbReference type="EMBL" id="SCY91013.1"/>
    </source>
</evidence>
<dbReference type="Proteomes" id="UP000198870">
    <property type="component" value="Unassembled WGS sequence"/>
</dbReference>
<evidence type="ECO:0000313" key="2">
    <source>
        <dbReference type="Proteomes" id="UP000198870"/>
    </source>
</evidence>
<dbReference type="EMBL" id="FMUX01000043">
    <property type="protein sequence ID" value="SCY91013.1"/>
    <property type="molecule type" value="Genomic_DNA"/>
</dbReference>
<dbReference type="AlphaFoldDB" id="A0A1G5JRJ4"/>
<sequence>MRGKVLVGFVGMVVGLLATVGGAMAYDMPSVNLGFTSFLDGGPPSGPGFYYSQYVQYYESDSLKNAQGDAALPDGADENLDVWISMSQFIYQSDQPVFLGGKWGVNVMIPVVGLDMSYAMDAPFPEDNGSGLGDVLVGPFIQWDPIMGANGPKFMHRIELQVTFPTGKYDSDKELNPGSNTYTFNPYWAFTAFVTPKLTVSGRLHYLYNFKNDDPNDGLTGVTETRAGDAFHANFTTAYEVIPGRLRLGLNGYYLNQYQDTEYDGKRIDGTAEKVFAIGPGGVLHLGKDDNLLVNVYFESGAENRTEGNRYNVRYVHHF</sequence>
<name>A0A1G5JRJ4_9BACT</name>